<evidence type="ECO:0000313" key="12">
    <source>
        <dbReference type="Ensembl" id="ENSLACP00000020597.1"/>
    </source>
</evidence>
<reference evidence="12" key="2">
    <citation type="submission" date="2025-08" db="UniProtKB">
        <authorList>
            <consortium name="Ensembl"/>
        </authorList>
    </citation>
    <scope>IDENTIFICATION</scope>
</reference>
<dbReference type="HOGENOM" id="CLU_055379_0_1_1"/>
<evidence type="ECO:0000259" key="11">
    <source>
        <dbReference type="Pfam" id="PF21222"/>
    </source>
</evidence>
<keyword evidence="7" id="KW-0325">Glycoprotein</keyword>
<evidence type="ECO:0000256" key="1">
    <source>
        <dbReference type="ARBA" id="ARBA00004530"/>
    </source>
</evidence>
<reference evidence="13" key="1">
    <citation type="submission" date="2011-08" db="EMBL/GenBank/DDBJ databases">
        <title>The draft genome of Latimeria chalumnae.</title>
        <authorList>
            <person name="Di Palma F."/>
            <person name="Alfoldi J."/>
            <person name="Johnson J."/>
            <person name="Berlin A."/>
            <person name="Gnerre S."/>
            <person name="Jaffe D."/>
            <person name="MacCallum I."/>
            <person name="Young S."/>
            <person name="Walker B.J."/>
            <person name="Lander E."/>
            <person name="Lindblad-Toh K."/>
        </authorList>
    </citation>
    <scope>NUCLEOTIDE SEQUENCE [LARGE SCALE GENOMIC DNA]</scope>
    <source>
        <strain evidence="13">Wild caught</strain>
    </source>
</reference>
<feature type="transmembrane region" description="Helical" evidence="9">
    <location>
        <begin position="225"/>
        <end position="248"/>
    </location>
</feature>
<dbReference type="PANTHER" id="PTHR11506:SF30">
    <property type="entry name" value="LYSOSOME-ASSOCIATED MEMBRANE GLYCOPROTEIN 3"/>
    <property type="match status" value="1"/>
</dbReference>
<comment type="caution">
    <text evidence="8">Lacks conserved residue(s) required for the propagation of feature annotation.</text>
</comment>
<dbReference type="GO" id="GO:0005886">
    <property type="term" value="C:plasma membrane"/>
    <property type="evidence" value="ECO:0007669"/>
    <property type="project" value="TreeGrafter"/>
</dbReference>
<dbReference type="GO" id="GO:0005765">
    <property type="term" value="C:lysosomal membrane"/>
    <property type="evidence" value="ECO:0007669"/>
    <property type="project" value="UniProtKB-SubCell"/>
</dbReference>
<dbReference type="Bgee" id="ENSLACG00000018100">
    <property type="expression patterns" value="Expressed in pectoral fin and 4 other cell types or tissues"/>
</dbReference>
<dbReference type="Gene3D" id="2.40.160.110">
    <property type="match status" value="1"/>
</dbReference>
<evidence type="ECO:0000256" key="6">
    <source>
        <dbReference type="ARBA" id="ARBA00023136"/>
    </source>
</evidence>
<dbReference type="EMBL" id="AFYH01019141">
    <property type="status" value="NOT_ANNOTATED_CDS"/>
    <property type="molecule type" value="Genomic_DNA"/>
</dbReference>
<dbReference type="GO" id="GO:0031902">
    <property type="term" value="C:late endosome membrane"/>
    <property type="evidence" value="ECO:0007669"/>
    <property type="project" value="TreeGrafter"/>
</dbReference>
<organism evidence="12 13">
    <name type="scientific">Latimeria chalumnae</name>
    <name type="common">Coelacanth</name>
    <dbReference type="NCBI Taxonomy" id="7897"/>
    <lineage>
        <taxon>Eukaryota</taxon>
        <taxon>Metazoa</taxon>
        <taxon>Chordata</taxon>
        <taxon>Craniata</taxon>
        <taxon>Vertebrata</taxon>
        <taxon>Euteleostomi</taxon>
        <taxon>Coelacanthiformes</taxon>
        <taxon>Coelacanthidae</taxon>
        <taxon>Latimeria</taxon>
    </lineage>
</organism>
<sequence length="259" mass="28655">TATTHPMSNATTHLATTATMHPMSNATTHSANVTTPAVHTTTTVGPTLSPKQSSPQIGNYTIKKKEKICIMALMGIELIVKSKDKVCCIFMQKESYFNIVPNVTKPAGLCNEHTSWLHLGFSGGYVNFTFTKEKSQYYVSAIEVELDPVKLETKSLNENYHGKIEKQKLFPAKPGNSYKCKSKETMHLGDSLDLVTVGVQLQAFDFDNEHFGKEDECSTDRNNRIIPIAVVLSIVGLLLIILLAYLIGRKRSTGGYQRI</sequence>
<dbReference type="PANTHER" id="PTHR11506">
    <property type="entry name" value="LYSOSOME-ASSOCIATED MEMBRANE GLYCOPROTEIN"/>
    <property type="match status" value="1"/>
</dbReference>
<evidence type="ECO:0000256" key="4">
    <source>
        <dbReference type="ARBA" id="ARBA00022753"/>
    </source>
</evidence>
<reference evidence="12" key="3">
    <citation type="submission" date="2025-09" db="UniProtKB">
        <authorList>
            <consortium name="Ensembl"/>
        </authorList>
    </citation>
    <scope>IDENTIFICATION</scope>
</reference>
<evidence type="ECO:0000256" key="9">
    <source>
        <dbReference type="SAM" id="Phobius"/>
    </source>
</evidence>
<protein>
    <recommendedName>
        <fullName evidence="14">Lysosomal associated membrane protein 3</fullName>
    </recommendedName>
</protein>
<name>H3BFC6_LATCH</name>
<dbReference type="Pfam" id="PF21222">
    <property type="entry name" value="Lamp2_2nd"/>
    <property type="match status" value="1"/>
</dbReference>
<keyword evidence="13" id="KW-1185">Reference proteome</keyword>
<comment type="similarity">
    <text evidence="8">Belongs to the LAMP family.</text>
</comment>
<keyword evidence="8" id="KW-1015">Disulfide bond</keyword>
<dbReference type="eggNOG" id="KOG4818">
    <property type="taxonomic scope" value="Eukaryota"/>
</dbReference>
<dbReference type="EMBL" id="AFYH01019142">
    <property type="status" value="NOT_ANNOTATED_CDS"/>
    <property type="molecule type" value="Genomic_DNA"/>
</dbReference>
<keyword evidence="5 9" id="KW-1133">Transmembrane helix</keyword>
<dbReference type="STRING" id="7897.ENSLACP00000020597"/>
<accession>H3BFC6</accession>
<dbReference type="PROSITE" id="PS51407">
    <property type="entry name" value="LAMP_3"/>
    <property type="match status" value="1"/>
</dbReference>
<dbReference type="InterPro" id="IPR002000">
    <property type="entry name" value="Lysosome-assoc_membr_glycop"/>
</dbReference>
<feature type="disulfide bond" evidence="8">
    <location>
        <begin position="180"/>
        <end position="217"/>
    </location>
</feature>
<evidence type="ECO:0000259" key="10">
    <source>
        <dbReference type="Pfam" id="PF01299"/>
    </source>
</evidence>
<keyword evidence="2 8" id="KW-0812">Transmembrane</keyword>
<dbReference type="AlphaFoldDB" id="H3BFC6"/>
<evidence type="ECO:0000256" key="8">
    <source>
        <dbReference type="PROSITE-ProRule" id="PRU00740"/>
    </source>
</evidence>
<feature type="domain" description="Lysosome-associated membrane glycoprotein 2-like transmembrane" evidence="11">
    <location>
        <begin position="226"/>
        <end position="257"/>
    </location>
</feature>
<evidence type="ECO:0000256" key="2">
    <source>
        <dbReference type="ARBA" id="ARBA00022692"/>
    </source>
</evidence>
<proteinExistence type="inferred from homology"/>
<keyword evidence="8" id="KW-0458">Lysosome</keyword>
<keyword evidence="3" id="KW-0732">Signal</keyword>
<evidence type="ECO:0000313" key="13">
    <source>
        <dbReference type="Proteomes" id="UP000008672"/>
    </source>
</evidence>
<evidence type="ECO:0008006" key="14">
    <source>
        <dbReference type="Google" id="ProtNLM"/>
    </source>
</evidence>
<dbReference type="InParanoid" id="H3BFC6"/>
<dbReference type="Pfam" id="PF01299">
    <property type="entry name" value="Lamp2-like_luminal"/>
    <property type="match status" value="1"/>
</dbReference>
<dbReference type="GeneTree" id="ENSGT00950000182899"/>
<comment type="subcellular location">
    <subcellularLocation>
        <location evidence="1">Endosome membrane</location>
        <topology evidence="1">Single-pass type I membrane protein</topology>
    </subcellularLocation>
    <subcellularLocation>
        <location evidence="8">Lysosome membrane</location>
        <topology evidence="8">Single-pass type I membrane protein</topology>
    </subcellularLocation>
</comment>
<dbReference type="Proteomes" id="UP000008672">
    <property type="component" value="Unassembled WGS sequence"/>
</dbReference>
<evidence type="ECO:0000256" key="3">
    <source>
        <dbReference type="ARBA" id="ARBA00022729"/>
    </source>
</evidence>
<dbReference type="PRINTS" id="PR00336">
    <property type="entry name" value="LYSASSOCTDMP"/>
</dbReference>
<dbReference type="InterPro" id="IPR048524">
    <property type="entry name" value="Lamp2-like_TM"/>
</dbReference>
<dbReference type="FunCoup" id="H3BFC6">
    <property type="interactions" value="394"/>
</dbReference>
<keyword evidence="6 8" id="KW-0472">Membrane</keyword>
<evidence type="ECO:0000256" key="7">
    <source>
        <dbReference type="ARBA" id="ARBA00023180"/>
    </source>
</evidence>
<dbReference type="InterPro" id="IPR048528">
    <property type="entry name" value="Lamp2-like_luminal"/>
</dbReference>
<dbReference type="Ensembl" id="ENSLACT00000020737.1">
    <property type="protein sequence ID" value="ENSLACP00000020597.1"/>
    <property type="gene ID" value="ENSLACG00000018100.1"/>
</dbReference>
<dbReference type="GO" id="GO:0072594">
    <property type="term" value="P:establishment of protein localization to organelle"/>
    <property type="evidence" value="ECO:0007669"/>
    <property type="project" value="TreeGrafter"/>
</dbReference>
<keyword evidence="4" id="KW-0967">Endosome</keyword>
<dbReference type="EMBL" id="AFYH01019140">
    <property type="status" value="NOT_ANNOTATED_CDS"/>
    <property type="molecule type" value="Genomic_DNA"/>
</dbReference>
<feature type="domain" description="Lysosome-associated membrane glycoprotein 2-like luminal" evidence="10">
    <location>
        <begin position="55"/>
        <end position="206"/>
    </location>
</feature>
<evidence type="ECO:0000256" key="5">
    <source>
        <dbReference type="ARBA" id="ARBA00022989"/>
    </source>
</evidence>